<evidence type="ECO:0000259" key="9">
    <source>
        <dbReference type="Pfam" id="PF19269"/>
    </source>
</evidence>
<comment type="subunit">
    <text evidence="7">Monomer.</text>
</comment>
<dbReference type="Pfam" id="PF00749">
    <property type="entry name" value="tRNA-synt_1c"/>
    <property type="match status" value="1"/>
</dbReference>
<proteinExistence type="inferred from homology"/>
<dbReference type="Pfam" id="PF19269">
    <property type="entry name" value="Anticodon_2"/>
    <property type="match status" value="1"/>
</dbReference>
<dbReference type="GO" id="GO:0008270">
    <property type="term" value="F:zinc ion binding"/>
    <property type="evidence" value="ECO:0007669"/>
    <property type="project" value="InterPro"/>
</dbReference>
<dbReference type="InterPro" id="IPR008925">
    <property type="entry name" value="aa_tRNA-synth_I_cd-bd_sf"/>
</dbReference>
<dbReference type="GO" id="GO:0005524">
    <property type="term" value="F:ATP binding"/>
    <property type="evidence" value="ECO:0007669"/>
    <property type="project" value="UniProtKB-UniRule"/>
</dbReference>
<dbReference type="PANTHER" id="PTHR43311">
    <property type="entry name" value="GLUTAMATE--TRNA LIGASE"/>
    <property type="match status" value="1"/>
</dbReference>
<dbReference type="InterPro" id="IPR033910">
    <property type="entry name" value="GluRS_core"/>
</dbReference>
<comment type="similarity">
    <text evidence="1 7">Belongs to the class-I aminoacyl-tRNA synthetase family. Glutamate--tRNA ligase type 1 subfamily.</text>
</comment>
<dbReference type="SUPFAM" id="SSF52374">
    <property type="entry name" value="Nucleotidylyl transferase"/>
    <property type="match status" value="1"/>
</dbReference>
<dbReference type="STRING" id="1798475.A2837_02240"/>
<evidence type="ECO:0000256" key="3">
    <source>
        <dbReference type="ARBA" id="ARBA00022741"/>
    </source>
</evidence>
<dbReference type="EMBL" id="MFKO01000002">
    <property type="protein sequence ID" value="OGG42003.1"/>
    <property type="molecule type" value="Genomic_DNA"/>
</dbReference>
<dbReference type="Gene3D" id="3.40.50.620">
    <property type="entry name" value="HUPs"/>
    <property type="match status" value="2"/>
</dbReference>
<dbReference type="GO" id="GO:0004818">
    <property type="term" value="F:glutamate-tRNA ligase activity"/>
    <property type="evidence" value="ECO:0007669"/>
    <property type="project" value="UniProtKB-UniRule"/>
</dbReference>
<dbReference type="AlphaFoldDB" id="A0A1F6BYW1"/>
<dbReference type="InterPro" id="IPR049940">
    <property type="entry name" value="GluQ/Sye"/>
</dbReference>
<dbReference type="Gene3D" id="1.10.10.350">
    <property type="match status" value="1"/>
</dbReference>
<feature type="domain" description="Glutamyl/glutaminyl-tRNA synthetase class Ib catalytic" evidence="8">
    <location>
        <begin position="100"/>
        <end position="279"/>
    </location>
</feature>
<feature type="domain" description="Aminoacyl-tRNA synthetase class I anticodon-binding" evidence="9">
    <location>
        <begin position="304"/>
        <end position="441"/>
    </location>
</feature>
<gene>
    <name evidence="7" type="primary">gltX</name>
    <name evidence="10" type="ORF">A2837_02240</name>
</gene>
<comment type="caution">
    <text evidence="7">Lacks conserved residue(s) required for the propagation of feature annotation.</text>
</comment>
<keyword evidence="7" id="KW-0963">Cytoplasm</keyword>
<comment type="caution">
    <text evidence="10">The sequence shown here is derived from an EMBL/GenBank/DDBJ whole genome shotgun (WGS) entry which is preliminary data.</text>
</comment>
<dbReference type="InterPro" id="IPR004527">
    <property type="entry name" value="Glu-tRNA-ligase_bac/mito"/>
</dbReference>
<evidence type="ECO:0000256" key="6">
    <source>
        <dbReference type="ARBA" id="ARBA00023146"/>
    </source>
</evidence>
<reference evidence="10 11" key="1">
    <citation type="journal article" date="2016" name="Nat. Commun.">
        <title>Thousands of microbial genomes shed light on interconnected biogeochemical processes in an aquifer system.</title>
        <authorList>
            <person name="Anantharaman K."/>
            <person name="Brown C.T."/>
            <person name="Hug L.A."/>
            <person name="Sharon I."/>
            <person name="Castelle C.J."/>
            <person name="Probst A.J."/>
            <person name="Thomas B.C."/>
            <person name="Singh A."/>
            <person name="Wilkins M.J."/>
            <person name="Karaoz U."/>
            <person name="Brodie E.L."/>
            <person name="Williams K.H."/>
            <person name="Hubbard S.S."/>
            <person name="Banfield J.F."/>
        </authorList>
    </citation>
    <scope>NUCLEOTIDE SEQUENCE [LARGE SCALE GENOMIC DNA]</scope>
</reference>
<dbReference type="InterPro" id="IPR045462">
    <property type="entry name" value="aa-tRNA-synth_I_cd-bd"/>
</dbReference>
<dbReference type="InterPro" id="IPR000924">
    <property type="entry name" value="Glu/Gln-tRNA-synth"/>
</dbReference>
<evidence type="ECO:0000256" key="4">
    <source>
        <dbReference type="ARBA" id="ARBA00022840"/>
    </source>
</evidence>
<dbReference type="GO" id="GO:0000049">
    <property type="term" value="F:tRNA binding"/>
    <property type="evidence" value="ECO:0007669"/>
    <property type="project" value="InterPro"/>
</dbReference>
<feature type="short sequence motif" description="'KMSKS' region" evidence="7">
    <location>
        <begin position="210"/>
        <end position="214"/>
    </location>
</feature>
<dbReference type="EC" id="6.1.1.17" evidence="7"/>
<dbReference type="InterPro" id="IPR020751">
    <property type="entry name" value="aa-tRNA-synth_I_codon-bd_sub2"/>
</dbReference>
<evidence type="ECO:0000256" key="7">
    <source>
        <dbReference type="HAMAP-Rule" id="MF_00022"/>
    </source>
</evidence>
<dbReference type="GO" id="GO:0006424">
    <property type="term" value="P:glutamyl-tRNA aminoacylation"/>
    <property type="evidence" value="ECO:0007669"/>
    <property type="project" value="UniProtKB-UniRule"/>
</dbReference>
<dbReference type="Proteomes" id="UP000176322">
    <property type="component" value="Unassembled WGS sequence"/>
</dbReference>
<evidence type="ECO:0000313" key="10">
    <source>
        <dbReference type="EMBL" id="OGG42003.1"/>
    </source>
</evidence>
<dbReference type="NCBIfam" id="TIGR00464">
    <property type="entry name" value="gltX_bact"/>
    <property type="match status" value="1"/>
</dbReference>
<dbReference type="GO" id="GO:0005829">
    <property type="term" value="C:cytosol"/>
    <property type="evidence" value="ECO:0007669"/>
    <property type="project" value="TreeGrafter"/>
</dbReference>
<keyword evidence="3 7" id="KW-0547">Nucleotide-binding</keyword>
<evidence type="ECO:0000256" key="2">
    <source>
        <dbReference type="ARBA" id="ARBA00022598"/>
    </source>
</evidence>
<comment type="catalytic activity">
    <reaction evidence="7">
        <text>tRNA(Glu) + L-glutamate + ATP = L-glutamyl-tRNA(Glu) + AMP + diphosphate</text>
        <dbReference type="Rhea" id="RHEA:23540"/>
        <dbReference type="Rhea" id="RHEA-COMP:9663"/>
        <dbReference type="Rhea" id="RHEA-COMP:9680"/>
        <dbReference type="ChEBI" id="CHEBI:29985"/>
        <dbReference type="ChEBI" id="CHEBI:30616"/>
        <dbReference type="ChEBI" id="CHEBI:33019"/>
        <dbReference type="ChEBI" id="CHEBI:78442"/>
        <dbReference type="ChEBI" id="CHEBI:78520"/>
        <dbReference type="ChEBI" id="CHEBI:456215"/>
        <dbReference type="EC" id="6.1.1.17"/>
    </reaction>
</comment>
<sequence length="447" mass="50425">MITTRIPPSPTGHLHIGTVRTALFNYLFARHSKGRFVFRSEDTDKARSKIEFETEIIDGLQALGLTWDNNEEVIRQSERGEIYRRYLEQGIENGKLYLSQEESKQNPGETVEVVRLKNPNKEIVFNDLIRGEIAFDTTELGDLVVARSIDDALYHFTVVVDDNEMGVTHVLRGEDHISNTPRQILIQEALGFARPEYAHLPLILAPDRSKMSKRHGAVAVEEYLKEGFLPAAIINYLALLGWNPGTDQEIFTLAELVEQFDVVKVHKSGAVFDRQKFLWINKEHLNRLSNEEYLKLVEAALPDSIKSLSQYGTERLERLLPVMRERASTIGETADAAAAGEYDFAFAHPDVDPALLKWKKDPDTSVAATRLRAVSELLKDADFSSAESIKAAIWDYAEKEGRGEVLWPLRVALTGLERSPDPFTVAHIIGHEDSLHRIKNACDKIGE</sequence>
<dbReference type="CDD" id="cd00808">
    <property type="entry name" value="GluRS_core"/>
    <property type="match status" value="1"/>
</dbReference>
<dbReference type="InterPro" id="IPR020058">
    <property type="entry name" value="Glu/Gln-tRNA-synth_Ib_cat-dom"/>
</dbReference>
<feature type="binding site" evidence="7">
    <location>
        <position position="213"/>
    </location>
    <ligand>
        <name>ATP</name>
        <dbReference type="ChEBI" id="CHEBI:30616"/>
    </ligand>
</feature>
<keyword evidence="4 7" id="KW-0067">ATP-binding</keyword>
<evidence type="ECO:0000256" key="1">
    <source>
        <dbReference type="ARBA" id="ARBA00007894"/>
    </source>
</evidence>
<protein>
    <recommendedName>
        <fullName evidence="7">Glutamate--tRNA ligase</fullName>
        <ecNumber evidence="7">6.1.1.17</ecNumber>
    </recommendedName>
    <alternativeName>
        <fullName evidence="7">Glutamyl-tRNA synthetase</fullName>
        <shortName evidence="7">GluRS</shortName>
    </alternativeName>
</protein>
<comment type="subcellular location">
    <subcellularLocation>
        <location evidence="7">Cytoplasm</location>
    </subcellularLocation>
</comment>
<organism evidence="10 11">
    <name type="scientific">Candidatus Kaiserbacteria bacterium RIFCSPHIGHO2_01_FULL_46_22</name>
    <dbReference type="NCBI Taxonomy" id="1798475"/>
    <lineage>
        <taxon>Bacteria</taxon>
        <taxon>Candidatus Kaiseribacteriota</taxon>
    </lineage>
</organism>
<keyword evidence="6 7" id="KW-0030">Aminoacyl-tRNA synthetase</keyword>
<dbReference type="HAMAP" id="MF_00022">
    <property type="entry name" value="Glu_tRNA_synth_type1"/>
    <property type="match status" value="1"/>
</dbReference>
<evidence type="ECO:0000256" key="5">
    <source>
        <dbReference type="ARBA" id="ARBA00022917"/>
    </source>
</evidence>
<dbReference type="PRINTS" id="PR00987">
    <property type="entry name" value="TRNASYNTHGLU"/>
</dbReference>
<evidence type="ECO:0000313" key="11">
    <source>
        <dbReference type="Proteomes" id="UP000176322"/>
    </source>
</evidence>
<accession>A0A1F6BYW1</accession>
<keyword evidence="5 7" id="KW-0648">Protein biosynthesis</keyword>
<dbReference type="InterPro" id="IPR001412">
    <property type="entry name" value="aa-tRNA-synth_I_CS"/>
</dbReference>
<evidence type="ECO:0000259" key="8">
    <source>
        <dbReference type="Pfam" id="PF00749"/>
    </source>
</evidence>
<feature type="short sequence motif" description="'HIGH' region" evidence="7">
    <location>
        <begin position="8"/>
        <end position="18"/>
    </location>
</feature>
<dbReference type="InterPro" id="IPR014729">
    <property type="entry name" value="Rossmann-like_a/b/a_fold"/>
</dbReference>
<comment type="function">
    <text evidence="7">Catalyzes the attachment of glutamate to tRNA(Glu) in a two-step reaction: glutamate is first activated by ATP to form Glu-AMP and then transferred to the acceptor end of tRNA(Glu).</text>
</comment>
<dbReference type="PANTHER" id="PTHR43311:SF2">
    <property type="entry name" value="GLUTAMATE--TRNA LIGASE, MITOCHONDRIAL-RELATED"/>
    <property type="match status" value="1"/>
</dbReference>
<dbReference type="PROSITE" id="PS00178">
    <property type="entry name" value="AA_TRNA_LIGASE_I"/>
    <property type="match status" value="1"/>
</dbReference>
<keyword evidence="2 7" id="KW-0436">Ligase</keyword>
<dbReference type="SUPFAM" id="SSF48163">
    <property type="entry name" value="An anticodon-binding domain of class I aminoacyl-tRNA synthetases"/>
    <property type="match status" value="1"/>
</dbReference>
<name>A0A1F6BYW1_9BACT</name>